<dbReference type="InterPro" id="IPR051198">
    <property type="entry name" value="BchE-like"/>
</dbReference>
<dbReference type="InterPro" id="IPR006158">
    <property type="entry name" value="Cobalamin-bd"/>
</dbReference>
<keyword evidence="5" id="KW-0411">Iron-sulfur</keyword>
<dbReference type="InterPro" id="IPR058240">
    <property type="entry name" value="rSAM_sf"/>
</dbReference>
<dbReference type="PROSITE" id="PS51918">
    <property type="entry name" value="RADICAL_SAM"/>
    <property type="match status" value="1"/>
</dbReference>
<dbReference type="InterPro" id="IPR034466">
    <property type="entry name" value="Methyltransferase_Class_B"/>
</dbReference>
<dbReference type="SMART" id="SM00729">
    <property type="entry name" value="Elp3"/>
    <property type="match status" value="1"/>
</dbReference>
<dbReference type="CDD" id="cd02068">
    <property type="entry name" value="radical_SAM_B12_BD"/>
    <property type="match status" value="1"/>
</dbReference>
<dbReference type="PANTHER" id="PTHR43409">
    <property type="entry name" value="ANAEROBIC MAGNESIUM-PROTOPORPHYRIN IX MONOMETHYL ESTER CYCLASE-RELATED"/>
    <property type="match status" value="1"/>
</dbReference>
<keyword evidence="2" id="KW-0949">S-adenosyl-L-methionine</keyword>
<dbReference type="SFLD" id="SFLDG01123">
    <property type="entry name" value="methyltransferase_(Class_B)"/>
    <property type="match status" value="1"/>
</dbReference>
<dbReference type="GO" id="GO:0051539">
    <property type="term" value="F:4 iron, 4 sulfur cluster binding"/>
    <property type="evidence" value="ECO:0007669"/>
    <property type="project" value="UniProtKB-KW"/>
</dbReference>
<dbReference type="GO" id="GO:0046872">
    <property type="term" value="F:metal ion binding"/>
    <property type="evidence" value="ECO:0007669"/>
    <property type="project" value="UniProtKB-KW"/>
</dbReference>
<protein>
    <submittedName>
        <fullName evidence="8">Radical sam</fullName>
    </submittedName>
</protein>
<dbReference type="Gene3D" id="3.40.50.280">
    <property type="entry name" value="Cobalamin-binding domain"/>
    <property type="match status" value="1"/>
</dbReference>
<organism evidence="8 9">
    <name type="scientific">Desulfoluna butyratoxydans</name>
    <dbReference type="NCBI Taxonomy" id="231438"/>
    <lineage>
        <taxon>Bacteria</taxon>
        <taxon>Pseudomonadati</taxon>
        <taxon>Thermodesulfobacteriota</taxon>
        <taxon>Desulfobacteria</taxon>
        <taxon>Desulfobacterales</taxon>
        <taxon>Desulfolunaceae</taxon>
        <taxon>Desulfoluna</taxon>
    </lineage>
</organism>
<dbReference type="SUPFAM" id="SSF52242">
    <property type="entry name" value="Cobalamin (vitamin B12)-binding domain"/>
    <property type="match status" value="1"/>
</dbReference>
<dbReference type="InterPro" id="IPR007197">
    <property type="entry name" value="rSAM"/>
</dbReference>
<dbReference type="Pfam" id="PF04055">
    <property type="entry name" value="Radical_SAM"/>
    <property type="match status" value="1"/>
</dbReference>
<accession>A0A4U8YNJ7</accession>
<dbReference type="Pfam" id="PF02310">
    <property type="entry name" value="B12-binding"/>
    <property type="match status" value="1"/>
</dbReference>
<dbReference type="InterPro" id="IPR036724">
    <property type="entry name" value="Cobalamin-bd_sf"/>
</dbReference>
<sequence length="534" mass="59090">MTRVALIAPPYPLDECPSPPLGLCYAAAAFESAGADVHLLDYIVREYTPEKLRDELTAISPDIIGTSCVTMNFKGAAAILTEARATCPDAVILMGGPHASFDIDNTLATYPAIDGIVVGEAEETLHEFAKLFHKRESWKTIAGLAFRHGSTIVRTPKREFLQDLDALPLPARHLLPLARYKALGFPVSIITGRGCPNRCIFCLGRKMVGFHVRQRSPERVADEIESLLSMGFTTINIADDLFTASRKRVFAFCREIKKRGLRFNWSVFARVNTVDEELLRTMMETGCTSVSFGIESGNTDMLKRVRKGITITQAEEAAALCRKVGIRAHASFIAGLPGETRETLKESAALKDRLKIEYGFHHLAPFPGTTVREHMADYDLTLHTDDWDLYDADQAIVSTSHLTSAELDAFVQEDAEPIHRAWEAAKARCQNGTASKDDEMMVLGNRRMHLIFKLLRRDLLDTLSPLPEGLKKALHSAAETLAGLTGETPDFAEFTLKDLLERGWVTFHADHGTGQFGWANETPCPEIGHRKKAG</sequence>
<gene>
    <name evidence="8" type="ORF">MSL71_28510</name>
</gene>
<dbReference type="InterPro" id="IPR023404">
    <property type="entry name" value="rSAM_horseshoe"/>
</dbReference>
<dbReference type="SFLD" id="SFLDS00029">
    <property type="entry name" value="Radical_SAM"/>
    <property type="match status" value="1"/>
</dbReference>
<dbReference type="CDD" id="cd01335">
    <property type="entry name" value="Radical_SAM"/>
    <property type="match status" value="1"/>
</dbReference>
<keyword evidence="4" id="KW-0408">Iron</keyword>
<dbReference type="Gene3D" id="3.80.30.20">
    <property type="entry name" value="tm_1862 like domain"/>
    <property type="match status" value="1"/>
</dbReference>
<feature type="domain" description="Radical SAM core" evidence="7">
    <location>
        <begin position="181"/>
        <end position="400"/>
    </location>
</feature>
<dbReference type="PANTHER" id="PTHR43409:SF16">
    <property type="entry name" value="SLR0320 PROTEIN"/>
    <property type="match status" value="1"/>
</dbReference>
<dbReference type="Proteomes" id="UP000507962">
    <property type="component" value="Unassembled WGS sequence"/>
</dbReference>
<dbReference type="SUPFAM" id="SSF102114">
    <property type="entry name" value="Radical SAM enzymes"/>
    <property type="match status" value="1"/>
</dbReference>
<dbReference type="RefSeq" id="WP_180141480.1">
    <property type="nucleotide sequence ID" value="NZ_CAADHO010000005.1"/>
</dbReference>
<evidence type="ECO:0000256" key="4">
    <source>
        <dbReference type="ARBA" id="ARBA00023004"/>
    </source>
</evidence>
<feature type="domain" description="B12-binding" evidence="6">
    <location>
        <begin position="1"/>
        <end position="139"/>
    </location>
</feature>
<dbReference type="InterPro" id="IPR006638">
    <property type="entry name" value="Elp3/MiaA/NifB-like_rSAM"/>
</dbReference>
<dbReference type="SFLD" id="SFLDG01082">
    <property type="entry name" value="B12-binding_domain_containing"/>
    <property type="match status" value="1"/>
</dbReference>
<dbReference type="GO" id="GO:0003824">
    <property type="term" value="F:catalytic activity"/>
    <property type="evidence" value="ECO:0007669"/>
    <property type="project" value="InterPro"/>
</dbReference>
<keyword evidence="9" id="KW-1185">Reference proteome</keyword>
<evidence type="ECO:0000256" key="2">
    <source>
        <dbReference type="ARBA" id="ARBA00022691"/>
    </source>
</evidence>
<dbReference type="GO" id="GO:0031419">
    <property type="term" value="F:cobalamin binding"/>
    <property type="evidence" value="ECO:0007669"/>
    <property type="project" value="InterPro"/>
</dbReference>
<name>A0A4U8YNJ7_9BACT</name>
<evidence type="ECO:0000313" key="8">
    <source>
        <dbReference type="EMBL" id="VFQ45194.1"/>
    </source>
</evidence>
<reference evidence="8 9" key="1">
    <citation type="submission" date="2019-03" db="EMBL/GenBank/DDBJ databases">
        <authorList>
            <person name="Nijsse B."/>
        </authorList>
    </citation>
    <scope>NUCLEOTIDE SEQUENCE [LARGE SCALE GENOMIC DNA]</scope>
    <source>
        <strain evidence="8">Desulfoluna butyratoxydans MSL71</strain>
    </source>
</reference>
<dbReference type="GO" id="GO:0005829">
    <property type="term" value="C:cytosol"/>
    <property type="evidence" value="ECO:0007669"/>
    <property type="project" value="TreeGrafter"/>
</dbReference>
<keyword evidence="3" id="KW-0479">Metal-binding</keyword>
<evidence type="ECO:0000259" key="6">
    <source>
        <dbReference type="PROSITE" id="PS51332"/>
    </source>
</evidence>
<evidence type="ECO:0000313" key="9">
    <source>
        <dbReference type="Proteomes" id="UP000507962"/>
    </source>
</evidence>
<evidence type="ECO:0000259" key="7">
    <source>
        <dbReference type="PROSITE" id="PS51918"/>
    </source>
</evidence>
<evidence type="ECO:0000256" key="1">
    <source>
        <dbReference type="ARBA" id="ARBA00001966"/>
    </source>
</evidence>
<proteinExistence type="predicted"/>
<dbReference type="AlphaFoldDB" id="A0A4U8YNJ7"/>
<dbReference type="PROSITE" id="PS51332">
    <property type="entry name" value="B12_BINDING"/>
    <property type="match status" value="1"/>
</dbReference>
<evidence type="ECO:0000256" key="5">
    <source>
        <dbReference type="ARBA" id="ARBA00023014"/>
    </source>
</evidence>
<evidence type="ECO:0000256" key="3">
    <source>
        <dbReference type="ARBA" id="ARBA00022723"/>
    </source>
</evidence>
<dbReference type="EMBL" id="CAADHO010000005">
    <property type="protein sequence ID" value="VFQ45194.1"/>
    <property type="molecule type" value="Genomic_DNA"/>
</dbReference>
<comment type="cofactor">
    <cofactor evidence="1">
        <name>[4Fe-4S] cluster</name>
        <dbReference type="ChEBI" id="CHEBI:49883"/>
    </cofactor>
</comment>